<reference evidence="2 3" key="1">
    <citation type="journal article" date="2010" name="Science">
        <title>Pathogenicity determinants in smut fungi revealed by genome comparison.</title>
        <authorList>
            <person name="Schirawski J."/>
            <person name="Mannhaupt G."/>
            <person name="Muench K."/>
            <person name="Brefort T."/>
            <person name="Schipper K."/>
            <person name="Doehlemann G."/>
            <person name="Di Stasio M."/>
            <person name="Roessel N."/>
            <person name="Mendoza-Mendoza A."/>
            <person name="Pester D."/>
            <person name="Mueller O."/>
            <person name="Winterberg B."/>
            <person name="Meyer E."/>
            <person name="Ghareeb H."/>
            <person name="Wollenberg T."/>
            <person name="Muensterkoetter M."/>
            <person name="Wong P."/>
            <person name="Walter M."/>
            <person name="Stukenbrock E."/>
            <person name="Gueldener U."/>
            <person name="Kahmann R."/>
        </authorList>
    </citation>
    <scope>NUCLEOTIDE SEQUENCE [LARGE SCALE GENOMIC DNA]</scope>
    <source>
        <strain evidence="3">SRZ2</strain>
    </source>
</reference>
<feature type="compositionally biased region" description="Low complexity" evidence="1">
    <location>
        <begin position="359"/>
        <end position="375"/>
    </location>
</feature>
<evidence type="ECO:0000256" key="1">
    <source>
        <dbReference type="SAM" id="MobiDB-lite"/>
    </source>
</evidence>
<feature type="region of interest" description="Disordered" evidence="1">
    <location>
        <begin position="1"/>
        <end position="37"/>
    </location>
</feature>
<dbReference type="eggNOG" id="ENOG502SPX0">
    <property type="taxonomic scope" value="Eukaryota"/>
</dbReference>
<dbReference type="Proteomes" id="UP000008867">
    <property type="component" value="Chromosome 20"/>
</dbReference>
<dbReference type="OrthoDB" id="2523383at2759"/>
<sequence length="478" mass="51792">MLMSPTHTHAPLAGRHPSSAQSSSSIRSVPGPSKPVSSRICAVDLAVRQLGSLRNEAIDGKSTFPTSSVRPLQTVDTNVGKSSRQQTPTVRSTVSSPSPKLGAKHPPTSPRKVRSPSNRDIAAGARSASNATKIGSLLGHSASVTLKGERISVKVPQKLPTPRLKPNSSPYEDLVAHLSRHHFFAEAQQVEQHAVTPDYYLTQYLETARLGKCSLYHQTETFLNANRDYLLSCIVPGEPLPETIPLDVTEWISTLQRPPTHLLAVHSDSEAATLYAVHGQVLALQCVSIPFLPASNETQQHGKVIRHTPTLPLRVPSVRHFNTIMRWLYSQSTTSLLHELLPLKHIVTYLTKRSLAQRSSSSSSSSNTASTASASKPSCTQPSQDTPNLSSADIVEAMSTLSTRHFLDCLQAIQAVWKNGVALGIVSWNFWSTLDQAWNLLIGAMVVSSKRKVRTTATAAATATANELTAQLQSTKLE</sequence>
<name>E6ZVC4_SPORE</name>
<dbReference type="VEuPathDB" id="FungiDB:sr10863"/>
<dbReference type="EMBL" id="FQ311442">
    <property type="protein sequence ID" value="CBQ71181.1"/>
    <property type="molecule type" value="Genomic_DNA"/>
</dbReference>
<feature type="compositionally biased region" description="Polar residues" evidence="1">
    <location>
        <begin position="376"/>
        <end position="389"/>
    </location>
</feature>
<organism evidence="2 3">
    <name type="scientific">Sporisorium reilianum (strain SRZ2)</name>
    <name type="common">Maize head smut fungus</name>
    <dbReference type="NCBI Taxonomy" id="999809"/>
    <lineage>
        <taxon>Eukaryota</taxon>
        <taxon>Fungi</taxon>
        <taxon>Dikarya</taxon>
        <taxon>Basidiomycota</taxon>
        <taxon>Ustilaginomycotina</taxon>
        <taxon>Ustilaginomycetes</taxon>
        <taxon>Ustilaginales</taxon>
        <taxon>Ustilaginaceae</taxon>
        <taxon>Sporisorium</taxon>
    </lineage>
</organism>
<feature type="compositionally biased region" description="Polar residues" evidence="1">
    <location>
        <begin position="63"/>
        <end position="86"/>
    </location>
</feature>
<protein>
    <submittedName>
        <fullName evidence="2">Related to clp1, essential for A-regulated sexual development</fullName>
    </submittedName>
</protein>
<gene>
    <name evidence="2" type="ORF">sr10863</name>
</gene>
<keyword evidence="3" id="KW-1185">Reference proteome</keyword>
<feature type="region of interest" description="Disordered" evidence="1">
    <location>
        <begin position="58"/>
        <end position="124"/>
    </location>
</feature>
<dbReference type="HOGENOM" id="CLU_573899_0_0_1"/>
<feature type="region of interest" description="Disordered" evidence="1">
    <location>
        <begin position="359"/>
        <end position="389"/>
    </location>
</feature>
<proteinExistence type="predicted"/>
<feature type="compositionally biased region" description="Low complexity" evidence="1">
    <location>
        <begin position="87"/>
        <end position="99"/>
    </location>
</feature>
<accession>E6ZVC4</accession>
<evidence type="ECO:0000313" key="2">
    <source>
        <dbReference type="EMBL" id="CBQ71181.1"/>
    </source>
</evidence>
<dbReference type="AlphaFoldDB" id="E6ZVC4"/>
<evidence type="ECO:0000313" key="3">
    <source>
        <dbReference type="Proteomes" id="UP000008867"/>
    </source>
</evidence>
<feature type="compositionally biased region" description="Low complexity" evidence="1">
    <location>
        <begin position="18"/>
        <end position="31"/>
    </location>
</feature>